<keyword evidence="2" id="KW-1185">Reference proteome</keyword>
<protein>
    <submittedName>
        <fullName evidence="1">Uncharacterized protein</fullName>
    </submittedName>
</protein>
<reference evidence="1 2" key="1">
    <citation type="submission" date="2016-12" db="EMBL/GenBank/DDBJ databases">
        <title>Genome sequencing of Methylocaldum marinum.</title>
        <authorList>
            <person name="Takeuchi M."/>
            <person name="Kamagata Y."/>
            <person name="Hiraoka S."/>
            <person name="Oshima K."/>
            <person name="Hattori M."/>
            <person name="Iwasaki W."/>
        </authorList>
    </citation>
    <scope>NUCLEOTIDE SEQUENCE [LARGE SCALE GENOMIC DNA]</scope>
    <source>
        <strain evidence="1 2">S8</strain>
    </source>
</reference>
<dbReference type="AlphaFoldDB" id="A0A250KRW6"/>
<dbReference type="KEGG" id="mmai:sS8_2395"/>
<proteinExistence type="predicted"/>
<evidence type="ECO:0000313" key="2">
    <source>
        <dbReference type="Proteomes" id="UP000266313"/>
    </source>
</evidence>
<gene>
    <name evidence="1" type="ORF">sS8_2395</name>
</gene>
<dbReference type="EMBL" id="AP017928">
    <property type="protein sequence ID" value="BBA34347.1"/>
    <property type="molecule type" value="Genomic_DNA"/>
</dbReference>
<accession>A0A250KRW6</accession>
<dbReference type="Proteomes" id="UP000266313">
    <property type="component" value="Chromosome"/>
</dbReference>
<sequence length="190" mass="20351">MTVFTIGMIVSASVHADLVIKAGYGQTQSLPDTTVQTHIDGGPDWPIVSSWPAPWDSQLGYAILKTDDKKTLSCQILGRITGYSPLGEPILRHIFTCDNSRLNTDSDLGTILGISGCEVRLHETMHVVAPAVTVPANPLDPSSPLETRSLNTGIFQNVTGGTLEVEGILNVCTKINTFKQVSGIFVESAM</sequence>
<organism evidence="1 2">
    <name type="scientific">Methylocaldum marinum</name>
    <dbReference type="NCBI Taxonomy" id="1432792"/>
    <lineage>
        <taxon>Bacteria</taxon>
        <taxon>Pseudomonadati</taxon>
        <taxon>Pseudomonadota</taxon>
        <taxon>Gammaproteobacteria</taxon>
        <taxon>Methylococcales</taxon>
        <taxon>Methylococcaceae</taxon>
        <taxon>Methylocaldum</taxon>
    </lineage>
</organism>
<evidence type="ECO:0000313" key="1">
    <source>
        <dbReference type="EMBL" id="BBA34347.1"/>
    </source>
</evidence>
<name>A0A250KRW6_9GAMM</name>